<gene>
    <name evidence="1" type="ORF">GCM10022405_04030</name>
</gene>
<sequence>MKYPVGSIVKLISENKKGQVINVIRSESASQYGVKWGDGSYNIHPESEVRLASSDLPKVFPCLYG</sequence>
<organism evidence="1 2">
    <name type="scientific">Gibbsiella dentisursi</name>
    <dbReference type="NCBI Taxonomy" id="796890"/>
    <lineage>
        <taxon>Bacteria</taxon>
        <taxon>Pseudomonadati</taxon>
        <taxon>Pseudomonadota</taxon>
        <taxon>Gammaproteobacteria</taxon>
        <taxon>Enterobacterales</taxon>
        <taxon>Yersiniaceae</taxon>
        <taxon>Gibbsiella</taxon>
    </lineage>
</organism>
<dbReference type="RefSeq" id="WP_121525268.1">
    <property type="nucleotide sequence ID" value="NZ_BAABDG010000002.1"/>
</dbReference>
<protein>
    <recommendedName>
        <fullName evidence="3">DUF2158 domain-containing protein</fullName>
    </recommendedName>
</protein>
<evidence type="ECO:0000313" key="2">
    <source>
        <dbReference type="Proteomes" id="UP001499994"/>
    </source>
</evidence>
<comment type="caution">
    <text evidence="1">The sequence shown here is derived from an EMBL/GenBank/DDBJ whole genome shotgun (WGS) entry which is preliminary data.</text>
</comment>
<dbReference type="EMBL" id="BAABDG010000002">
    <property type="protein sequence ID" value="GAA3881767.1"/>
    <property type="molecule type" value="Genomic_DNA"/>
</dbReference>
<keyword evidence="2" id="KW-1185">Reference proteome</keyword>
<name>A0ABP7KM25_9GAMM</name>
<reference evidence="2" key="1">
    <citation type="journal article" date="2019" name="Int. J. Syst. Evol. Microbiol.">
        <title>The Global Catalogue of Microorganisms (GCM) 10K type strain sequencing project: providing services to taxonomists for standard genome sequencing and annotation.</title>
        <authorList>
            <consortium name="The Broad Institute Genomics Platform"/>
            <consortium name="The Broad Institute Genome Sequencing Center for Infectious Disease"/>
            <person name="Wu L."/>
            <person name="Ma J."/>
        </authorList>
    </citation>
    <scope>NUCLEOTIDE SEQUENCE [LARGE SCALE GENOMIC DNA]</scope>
    <source>
        <strain evidence="2">JCM 17201</strain>
    </source>
</reference>
<evidence type="ECO:0008006" key="3">
    <source>
        <dbReference type="Google" id="ProtNLM"/>
    </source>
</evidence>
<accession>A0ABP7KM25</accession>
<dbReference type="Proteomes" id="UP001499994">
    <property type="component" value="Unassembled WGS sequence"/>
</dbReference>
<proteinExistence type="predicted"/>
<evidence type="ECO:0000313" key="1">
    <source>
        <dbReference type="EMBL" id="GAA3881767.1"/>
    </source>
</evidence>